<dbReference type="SUPFAM" id="SSF54631">
    <property type="entry name" value="CBS-domain pair"/>
    <property type="match status" value="1"/>
</dbReference>
<dbReference type="RefSeq" id="WP_088858140.1">
    <property type="nucleotide sequence ID" value="NZ_CP014862.1"/>
</dbReference>
<dbReference type="AlphaFoldDB" id="A0A2Z2ME30"/>
<dbReference type="PANTHER" id="PTHR43080">
    <property type="entry name" value="CBS DOMAIN-CONTAINING PROTEIN CBSX3, MITOCHONDRIAL"/>
    <property type="match status" value="1"/>
</dbReference>
<dbReference type="PANTHER" id="PTHR43080:SF2">
    <property type="entry name" value="CBS DOMAIN-CONTAINING PROTEIN"/>
    <property type="match status" value="1"/>
</dbReference>
<dbReference type="Gene3D" id="3.10.580.10">
    <property type="entry name" value="CBS-domain"/>
    <property type="match status" value="1"/>
</dbReference>
<evidence type="ECO:0000313" key="5">
    <source>
        <dbReference type="Proteomes" id="UP000250179"/>
    </source>
</evidence>
<dbReference type="GeneID" id="33319996"/>
<keyword evidence="5" id="KW-1185">Reference proteome</keyword>
<dbReference type="SMART" id="SM00116">
    <property type="entry name" value="CBS"/>
    <property type="match status" value="2"/>
</dbReference>
<evidence type="ECO:0000256" key="2">
    <source>
        <dbReference type="PROSITE-ProRule" id="PRU00703"/>
    </source>
</evidence>
<dbReference type="OrthoDB" id="85365at2157"/>
<dbReference type="EMBL" id="CP014862">
    <property type="protein sequence ID" value="ASJ02885.1"/>
    <property type="molecule type" value="Genomic_DNA"/>
</dbReference>
<keyword evidence="1 2" id="KW-0129">CBS domain</keyword>
<protein>
    <submittedName>
        <fullName evidence="4">CBS domain-containing protein</fullName>
    </submittedName>
</protein>
<feature type="domain" description="CBS" evidence="3">
    <location>
        <begin position="103"/>
        <end position="158"/>
    </location>
</feature>
<evidence type="ECO:0000259" key="3">
    <source>
        <dbReference type="PROSITE" id="PS51371"/>
    </source>
</evidence>
<dbReference type="Pfam" id="PF00571">
    <property type="entry name" value="CBS"/>
    <property type="match status" value="2"/>
</dbReference>
<feature type="domain" description="CBS" evidence="3">
    <location>
        <begin position="20"/>
        <end position="80"/>
    </location>
</feature>
<dbReference type="InterPro" id="IPR000644">
    <property type="entry name" value="CBS_dom"/>
</dbReference>
<dbReference type="KEGG" id="tprf:A3L09_06240"/>
<dbReference type="PROSITE" id="PS51371">
    <property type="entry name" value="CBS"/>
    <property type="match status" value="2"/>
</dbReference>
<dbReference type="Proteomes" id="UP000250179">
    <property type="component" value="Chromosome"/>
</dbReference>
<name>A0A2Z2ME30_THEPR</name>
<reference evidence="4 5" key="1">
    <citation type="submission" date="2016-03" db="EMBL/GenBank/DDBJ databases">
        <title>Complete genome sequence of Thermococcus profundus strain DT5432.</title>
        <authorList>
            <person name="Oger P.M."/>
        </authorList>
    </citation>
    <scope>NUCLEOTIDE SEQUENCE [LARGE SCALE GENOMIC DNA]</scope>
    <source>
        <strain evidence="4 5">DT 5432</strain>
    </source>
</reference>
<gene>
    <name evidence="4" type="ORF">A3L09_06240</name>
</gene>
<accession>A0A2Z2ME30</accession>
<organism evidence="4 5">
    <name type="scientific">Thermococcus profundus</name>
    <dbReference type="NCBI Taxonomy" id="49899"/>
    <lineage>
        <taxon>Archaea</taxon>
        <taxon>Methanobacteriati</taxon>
        <taxon>Methanobacteriota</taxon>
        <taxon>Thermococci</taxon>
        <taxon>Thermococcales</taxon>
        <taxon>Thermococcaceae</taxon>
        <taxon>Thermococcus</taxon>
    </lineage>
</organism>
<sequence length="173" mass="19775">MQDVERALQSFHSIKIRNIMPPITSMPVVTSDSPILNVLKLLRTRHHVWVVEDRESMRLVGAIRYLDIVDVFLPLDAHKFKLGMTSRTMRSILGGAEKAEDVVERNVLTIDEDATVLDALTKMRRYKSQVLAVVQDDRLVGEISLRIVIDEFLRLLRVGEVKWTQHGSSSRSE</sequence>
<dbReference type="InterPro" id="IPR051257">
    <property type="entry name" value="Diverse_CBS-Domain"/>
</dbReference>
<proteinExistence type="predicted"/>
<dbReference type="InterPro" id="IPR046342">
    <property type="entry name" value="CBS_dom_sf"/>
</dbReference>
<evidence type="ECO:0000313" key="4">
    <source>
        <dbReference type="EMBL" id="ASJ02885.1"/>
    </source>
</evidence>
<evidence type="ECO:0000256" key="1">
    <source>
        <dbReference type="ARBA" id="ARBA00023122"/>
    </source>
</evidence>